<reference evidence="3" key="1">
    <citation type="submission" date="2022-11" db="UniProtKB">
        <authorList>
            <consortium name="WormBaseParasite"/>
        </authorList>
    </citation>
    <scope>IDENTIFICATION</scope>
</reference>
<accession>A0A915C2Y4</accession>
<protein>
    <submittedName>
        <fullName evidence="3">Major facilitator superfamily (MFS) profile domain-containing protein</fullName>
    </submittedName>
</protein>
<dbReference type="WBParaSite" id="PgR077_g023_t03">
    <property type="protein sequence ID" value="PgR077_g023_t03"/>
    <property type="gene ID" value="PgR077_g023"/>
</dbReference>
<organism evidence="2 3">
    <name type="scientific">Parascaris univalens</name>
    <name type="common">Nematode worm</name>
    <dbReference type="NCBI Taxonomy" id="6257"/>
    <lineage>
        <taxon>Eukaryota</taxon>
        <taxon>Metazoa</taxon>
        <taxon>Ecdysozoa</taxon>
        <taxon>Nematoda</taxon>
        <taxon>Chromadorea</taxon>
        <taxon>Rhabditida</taxon>
        <taxon>Spirurina</taxon>
        <taxon>Ascaridomorpha</taxon>
        <taxon>Ascaridoidea</taxon>
        <taxon>Ascarididae</taxon>
        <taxon>Parascaris</taxon>
    </lineage>
</organism>
<evidence type="ECO:0000313" key="3">
    <source>
        <dbReference type="WBParaSite" id="PgR077_g023_t03"/>
    </source>
</evidence>
<keyword evidence="2" id="KW-1185">Reference proteome</keyword>
<name>A0A915C2Y4_PARUN</name>
<feature type="transmembrane region" description="Helical" evidence="1">
    <location>
        <begin position="60"/>
        <end position="83"/>
    </location>
</feature>
<keyword evidence="1" id="KW-1133">Transmembrane helix</keyword>
<dbReference type="AlphaFoldDB" id="A0A915C2Y4"/>
<keyword evidence="1" id="KW-0472">Membrane</keyword>
<evidence type="ECO:0000313" key="2">
    <source>
        <dbReference type="Proteomes" id="UP000887569"/>
    </source>
</evidence>
<sequence>LKLVAVAALVSFFANWQFAYQITYVNTAVGTFFVLANHAYSVTENCTQCLLPYESWSTQWSLIVASFYPGTIIGFLVVMNFDIQRVTKNTWKKRK</sequence>
<dbReference type="Proteomes" id="UP000887569">
    <property type="component" value="Unplaced"/>
</dbReference>
<keyword evidence="1" id="KW-0812">Transmembrane</keyword>
<proteinExistence type="predicted"/>
<evidence type="ECO:0000256" key="1">
    <source>
        <dbReference type="SAM" id="Phobius"/>
    </source>
</evidence>